<accession>A0ABZ0ES58</accession>
<feature type="domain" description="Beta-mannosidase-like galactose-binding" evidence="3">
    <location>
        <begin position="80"/>
        <end position="221"/>
    </location>
</feature>
<dbReference type="PANTHER" id="PTHR43730">
    <property type="entry name" value="BETA-MANNOSIDASE"/>
    <property type="match status" value="1"/>
</dbReference>
<dbReference type="SUPFAM" id="SSF51445">
    <property type="entry name" value="(Trans)glycosidases"/>
    <property type="match status" value="1"/>
</dbReference>
<keyword evidence="2" id="KW-0326">Glycosidase</keyword>
<dbReference type="InterPro" id="IPR050887">
    <property type="entry name" value="Beta-mannosidase_GH2"/>
</dbReference>
<dbReference type="Proteomes" id="UP001302652">
    <property type="component" value="Chromosome 1"/>
</dbReference>
<evidence type="ECO:0000256" key="2">
    <source>
        <dbReference type="ARBA" id="ARBA00023295"/>
    </source>
</evidence>
<dbReference type="Gene3D" id="3.20.20.80">
    <property type="entry name" value="Glycosidases"/>
    <property type="match status" value="1"/>
</dbReference>
<dbReference type="Pfam" id="PF22666">
    <property type="entry name" value="Glyco_hydro_2_N2"/>
    <property type="match status" value="1"/>
</dbReference>
<evidence type="ECO:0000313" key="5">
    <source>
        <dbReference type="Proteomes" id="UP001302652"/>
    </source>
</evidence>
<dbReference type="SUPFAM" id="SSF49303">
    <property type="entry name" value="beta-Galactosidase/glucuronidase domain"/>
    <property type="match status" value="1"/>
</dbReference>
<dbReference type="InterPro" id="IPR008979">
    <property type="entry name" value="Galactose-bd-like_sf"/>
</dbReference>
<reference evidence="4 5" key="1">
    <citation type="submission" date="2023-10" db="EMBL/GenBank/DDBJ databases">
        <title>Surface-active antibiotics is a multifunctional adaptation for post-fire microbes.</title>
        <authorList>
            <person name="Liu M.D."/>
            <person name="Du Y."/>
            <person name="Koupaei S.K."/>
            <person name="Kim N.R."/>
            <person name="Zhang W."/>
            <person name="Traxler M.F."/>
        </authorList>
    </citation>
    <scope>NUCLEOTIDE SEQUENCE [LARGE SCALE GENOMIC DNA]</scope>
    <source>
        <strain evidence="4 5">F3</strain>
    </source>
</reference>
<name>A0ABZ0ES58_9BURK</name>
<evidence type="ECO:0000259" key="3">
    <source>
        <dbReference type="Pfam" id="PF22666"/>
    </source>
</evidence>
<evidence type="ECO:0000313" key="4">
    <source>
        <dbReference type="EMBL" id="WOD19755.1"/>
    </source>
</evidence>
<dbReference type="SUPFAM" id="SSF49785">
    <property type="entry name" value="Galactose-binding domain-like"/>
    <property type="match status" value="1"/>
</dbReference>
<dbReference type="Gene3D" id="2.60.120.260">
    <property type="entry name" value="Galactose-binding domain-like"/>
    <property type="match status" value="1"/>
</dbReference>
<organism evidence="4 5">
    <name type="scientific">Paraburkholderia kirstenboschensis</name>
    <dbReference type="NCBI Taxonomy" id="1245436"/>
    <lineage>
        <taxon>Bacteria</taxon>
        <taxon>Pseudomonadati</taxon>
        <taxon>Pseudomonadota</taxon>
        <taxon>Betaproteobacteria</taxon>
        <taxon>Burkholderiales</taxon>
        <taxon>Burkholderiaceae</taxon>
        <taxon>Paraburkholderia</taxon>
    </lineage>
</organism>
<evidence type="ECO:0000256" key="1">
    <source>
        <dbReference type="ARBA" id="ARBA00022801"/>
    </source>
</evidence>
<dbReference type="GO" id="GO:0016787">
    <property type="term" value="F:hydrolase activity"/>
    <property type="evidence" value="ECO:0007669"/>
    <property type="project" value="UniProtKB-KW"/>
</dbReference>
<keyword evidence="1 4" id="KW-0378">Hydrolase</keyword>
<dbReference type="InterPro" id="IPR036156">
    <property type="entry name" value="Beta-gal/glucu_dom_sf"/>
</dbReference>
<dbReference type="InterPro" id="IPR054593">
    <property type="entry name" value="Beta-mannosidase-like_N2"/>
</dbReference>
<proteinExistence type="predicted"/>
<keyword evidence="5" id="KW-1185">Reference proteome</keyword>
<sequence length="885" mass="96565">MDALTTDPVPEHDDIGGLPAAALDVAPAHAQAPGSLSHAAQAVQLAPDDIWPLRLDTGWQCVSTPAGACASPNELPAHGWLAAQVPGTVASARRAAGLFDVAHPEPLAFDDHWYRITLNGTGKRRLRMHGLATIAEVWLDGVKRLESDSMFVAHDLDVELNGSATLDICFRSLTPALAAKRSRARWRPRLVSPPTLRNVRTTLLGHMPGWCPSVHAVGPWRPVEMLSDARNAVDHFEVASRIDGDDGIVSLTLHFVHPHDAAACRASLSCGGHVSSLQWRDARTLTGSVRVPCVERWWPHTHGAPTLYPLLLHLDDSGVFPQPLGSIGFREIAVERGAHGTGFSLHINGVPVFCRGACWTSVDLVTLAGSEAQLRHAFELARGAGMNMLRVGGTMVYESDLFYTLADEYGVLVWQDFALANFDYPKDAAFSASIECEAAQFLTRTRRFASLAVLCGGSEADQQAAMFGLPPSMRVQSVFDELLPSIVARERPDVPYVSNSPSTGVWPFCTNEGITHYYGVGAYQRPLDDARRSQVRFAAECLAFANVPDDATLNEALGTIHPHDPRWKAAVPRDPGAGWDFDDVRDYYLQTLYGVEPARLRYEDPQRYLDVSRAVVAELMGEVFAEWRRTGSDCGGGLVWQLQDLRPGAGWGLIDATGRPKSALYGLAHTLQPVQVLLTDEGLNGLDIHLINERAQTLSAQLELVCLRDGRVKVAQASRAVQLAPRATARISAADCLGQFFDLTHAYRFGPRAHDVTIATLRDAASGQIVSEAFHLPERRIGERHELGLTVTLERAGDGWQLVIEAQRFARFVHIIDAHYRAAHDWFHLAPNRPCIVPLIPLAPYASQSTMVARASNAGFKADATNAAPAGEVRALNAACRTFYR</sequence>
<dbReference type="EMBL" id="CP136513">
    <property type="protein sequence ID" value="WOD19755.1"/>
    <property type="molecule type" value="Genomic_DNA"/>
</dbReference>
<dbReference type="InterPro" id="IPR017853">
    <property type="entry name" value="GH"/>
</dbReference>
<dbReference type="RefSeq" id="WP_317021786.1">
    <property type="nucleotide sequence ID" value="NZ_CP136513.1"/>
</dbReference>
<gene>
    <name evidence="4" type="ORF">RW095_26450</name>
</gene>
<protein>
    <submittedName>
        <fullName evidence="4">Glycoside hydrolase family 2 protein</fullName>
    </submittedName>
</protein>
<dbReference type="PANTHER" id="PTHR43730:SF1">
    <property type="entry name" value="BETA-MANNOSIDASE"/>
    <property type="match status" value="1"/>
</dbReference>